<dbReference type="AlphaFoldDB" id="A0A8H5ERD8"/>
<name>A0A8H5ERD8_9AGAR</name>
<dbReference type="Proteomes" id="UP000567179">
    <property type="component" value="Unassembled WGS sequence"/>
</dbReference>
<dbReference type="EMBL" id="JAACJJ010000059">
    <property type="protein sequence ID" value="KAF5309554.1"/>
    <property type="molecule type" value="Genomic_DNA"/>
</dbReference>
<feature type="compositionally biased region" description="Polar residues" evidence="1">
    <location>
        <begin position="1"/>
        <end position="12"/>
    </location>
</feature>
<reference evidence="2 3" key="1">
    <citation type="journal article" date="2020" name="ISME J.">
        <title>Uncovering the hidden diversity of litter-decomposition mechanisms in mushroom-forming fungi.</title>
        <authorList>
            <person name="Floudas D."/>
            <person name="Bentzer J."/>
            <person name="Ahren D."/>
            <person name="Johansson T."/>
            <person name="Persson P."/>
            <person name="Tunlid A."/>
        </authorList>
    </citation>
    <scope>NUCLEOTIDE SEQUENCE [LARGE SCALE GENOMIC DNA]</scope>
    <source>
        <strain evidence="2 3">CBS 101986</strain>
    </source>
</reference>
<evidence type="ECO:0000256" key="1">
    <source>
        <dbReference type="SAM" id="MobiDB-lite"/>
    </source>
</evidence>
<organism evidence="2 3">
    <name type="scientific">Psilocybe cf. subviscida</name>
    <dbReference type="NCBI Taxonomy" id="2480587"/>
    <lineage>
        <taxon>Eukaryota</taxon>
        <taxon>Fungi</taxon>
        <taxon>Dikarya</taxon>
        <taxon>Basidiomycota</taxon>
        <taxon>Agaricomycotina</taxon>
        <taxon>Agaricomycetes</taxon>
        <taxon>Agaricomycetidae</taxon>
        <taxon>Agaricales</taxon>
        <taxon>Agaricineae</taxon>
        <taxon>Strophariaceae</taxon>
        <taxon>Psilocybe</taxon>
    </lineage>
</organism>
<keyword evidence="3" id="KW-1185">Reference proteome</keyword>
<dbReference type="OrthoDB" id="3129512at2759"/>
<protein>
    <submittedName>
        <fullName evidence="2">Uncharacterized protein</fullName>
    </submittedName>
</protein>
<comment type="caution">
    <text evidence="2">The sequence shown here is derived from an EMBL/GenBank/DDBJ whole genome shotgun (WGS) entry which is preliminary data.</text>
</comment>
<evidence type="ECO:0000313" key="2">
    <source>
        <dbReference type="EMBL" id="KAF5309554.1"/>
    </source>
</evidence>
<evidence type="ECO:0000313" key="3">
    <source>
        <dbReference type="Proteomes" id="UP000567179"/>
    </source>
</evidence>
<gene>
    <name evidence="2" type="ORF">D9619_012468</name>
</gene>
<feature type="region of interest" description="Disordered" evidence="1">
    <location>
        <begin position="1"/>
        <end position="29"/>
    </location>
</feature>
<sequence>MGCVSSKSQTASLAPGPAPDLPSSAFTSSMPDHIQRANLDGRDDALQAPSSTVPLIIISLASDPDNNAVTMMRATFGLDARSFTIQRRTSTNDGRTMWANIPAEYWATVVREGDEIRALAASPALVAVATKPQWEVTRVMAVYGDDFRPLLLCNTYKATKRRLFELMRLNFPFSFTPADIGFSFKDVDGETLFEVLDQPQSVPDDDWQALLIRFYKDQYNPMISVFLLQLNSYIPEITLAATEVEGEVNKKHQWRQVVREGGGAIRH</sequence>
<accession>A0A8H5ERD8</accession>
<proteinExistence type="predicted"/>